<name>K6V1G6_9ACTN</name>
<comment type="caution">
    <text evidence="2">The sequence shown here is derived from an EMBL/GenBank/DDBJ whole genome shotgun (WGS) entry which is preliminary data.</text>
</comment>
<evidence type="ECO:0000313" key="2">
    <source>
        <dbReference type="EMBL" id="GAB89763.1"/>
    </source>
</evidence>
<dbReference type="Pfam" id="PF13622">
    <property type="entry name" value="4HBT_3"/>
    <property type="match status" value="1"/>
</dbReference>
<evidence type="ECO:0000313" key="3">
    <source>
        <dbReference type="Proteomes" id="UP000008363"/>
    </source>
</evidence>
<evidence type="ECO:0000259" key="1">
    <source>
        <dbReference type="Pfam" id="PF13622"/>
    </source>
</evidence>
<gene>
    <name evidence="2" type="ORF">GORHZ_070_00180</name>
</gene>
<proteinExistence type="predicted"/>
<dbReference type="InterPro" id="IPR049449">
    <property type="entry name" value="TesB_ACOT8-like_N"/>
</dbReference>
<dbReference type="RefSeq" id="WP_006332036.1">
    <property type="nucleotide sequence ID" value="NZ_BAHC01000070.1"/>
</dbReference>
<sequence length="56" mass="5877">MTTLSDLIAKFQPATPIAIPDRWTQGRTAYGGLTAALSVQAALMTEDAKLPTLTSA</sequence>
<dbReference type="AlphaFoldDB" id="K6V1G6"/>
<feature type="domain" description="Acyl-CoA thioesterase-like N-terminal HotDog" evidence="1">
    <location>
        <begin position="19"/>
        <end position="46"/>
    </location>
</feature>
<dbReference type="InterPro" id="IPR042171">
    <property type="entry name" value="Acyl-CoA_hotdog"/>
</dbReference>
<dbReference type="Proteomes" id="UP000008363">
    <property type="component" value="Unassembled WGS sequence"/>
</dbReference>
<dbReference type="STRING" id="1108045.GORHZ_070_00180"/>
<protein>
    <recommendedName>
        <fullName evidence="1">Acyl-CoA thioesterase-like N-terminal HotDog domain-containing protein</fullName>
    </recommendedName>
</protein>
<keyword evidence="3" id="KW-1185">Reference proteome</keyword>
<organism evidence="2 3">
    <name type="scientific">Gordonia rhizosphera NBRC 16068</name>
    <dbReference type="NCBI Taxonomy" id="1108045"/>
    <lineage>
        <taxon>Bacteria</taxon>
        <taxon>Bacillati</taxon>
        <taxon>Actinomycetota</taxon>
        <taxon>Actinomycetes</taxon>
        <taxon>Mycobacteriales</taxon>
        <taxon>Gordoniaceae</taxon>
        <taxon>Gordonia</taxon>
    </lineage>
</organism>
<dbReference type="Gene3D" id="2.40.160.210">
    <property type="entry name" value="Acyl-CoA thioesterase, double hotdog domain"/>
    <property type="match status" value="1"/>
</dbReference>
<dbReference type="EMBL" id="BAHC01000070">
    <property type="protein sequence ID" value="GAB89763.1"/>
    <property type="molecule type" value="Genomic_DNA"/>
</dbReference>
<accession>K6V1G6</accession>
<reference evidence="2 3" key="1">
    <citation type="submission" date="2012-08" db="EMBL/GenBank/DDBJ databases">
        <title>Whole genome shotgun sequence of Gordonia rhizosphera NBRC 16068.</title>
        <authorList>
            <person name="Takarada H."/>
            <person name="Isaki S."/>
            <person name="Hosoyama A."/>
            <person name="Tsuchikane K."/>
            <person name="Katsumata H."/>
            <person name="Baba S."/>
            <person name="Ohji S."/>
            <person name="Yamazaki S."/>
            <person name="Fujita N."/>
        </authorList>
    </citation>
    <scope>NUCLEOTIDE SEQUENCE [LARGE SCALE GENOMIC DNA]</scope>
    <source>
        <strain evidence="2 3">NBRC 16068</strain>
    </source>
</reference>